<dbReference type="Pfam" id="PF00069">
    <property type="entry name" value="Pkinase"/>
    <property type="match status" value="1"/>
</dbReference>
<dbReference type="Pfam" id="PF00954">
    <property type="entry name" value="S_locus_glycop"/>
    <property type="match status" value="1"/>
</dbReference>
<evidence type="ECO:0000259" key="22">
    <source>
        <dbReference type="PROSITE" id="PS50927"/>
    </source>
</evidence>
<evidence type="ECO:0000256" key="4">
    <source>
        <dbReference type="ARBA" id="ARBA00022679"/>
    </source>
</evidence>
<name>A0A9E7GGX3_9LILI</name>
<dbReference type="SUPFAM" id="SSF51110">
    <property type="entry name" value="alpha-D-mannose-specific plant lectins"/>
    <property type="match status" value="2"/>
</dbReference>
<evidence type="ECO:0000256" key="5">
    <source>
        <dbReference type="ARBA" id="ARBA00022692"/>
    </source>
</evidence>
<dbReference type="InterPro" id="IPR024171">
    <property type="entry name" value="SRK-like_kinase"/>
</dbReference>
<comment type="catalytic activity">
    <reaction evidence="16 18">
        <text>L-threonyl-[protein] + ATP = O-phospho-L-threonyl-[protein] + ADP + H(+)</text>
        <dbReference type="Rhea" id="RHEA:46608"/>
        <dbReference type="Rhea" id="RHEA-COMP:11060"/>
        <dbReference type="Rhea" id="RHEA-COMP:11605"/>
        <dbReference type="ChEBI" id="CHEBI:15378"/>
        <dbReference type="ChEBI" id="CHEBI:30013"/>
        <dbReference type="ChEBI" id="CHEBI:30616"/>
        <dbReference type="ChEBI" id="CHEBI:61977"/>
        <dbReference type="ChEBI" id="CHEBI:456216"/>
        <dbReference type="EC" id="2.7.11.1"/>
    </reaction>
</comment>
<dbReference type="FunFam" id="2.90.10.10:FF:000026">
    <property type="entry name" value="Serine/threonine-protein kinase"/>
    <property type="match status" value="1"/>
</dbReference>
<dbReference type="Pfam" id="PF01453">
    <property type="entry name" value="B_lectin"/>
    <property type="match status" value="1"/>
</dbReference>
<evidence type="ECO:0000256" key="16">
    <source>
        <dbReference type="ARBA" id="ARBA00047899"/>
    </source>
</evidence>
<dbReference type="InterPro" id="IPR036426">
    <property type="entry name" value="Bulb-type_lectin_dom_sf"/>
</dbReference>
<evidence type="ECO:0000256" key="18">
    <source>
        <dbReference type="PIRNR" id="PIRNR000641"/>
    </source>
</evidence>
<feature type="domain" description="Protein kinase" evidence="21">
    <location>
        <begin position="466"/>
        <end position="735"/>
    </location>
</feature>
<dbReference type="PROSITE" id="PS50927">
    <property type="entry name" value="BULB_LECTIN"/>
    <property type="match status" value="1"/>
</dbReference>
<evidence type="ECO:0000259" key="21">
    <source>
        <dbReference type="PROSITE" id="PS50011"/>
    </source>
</evidence>
<evidence type="ECO:0000256" key="17">
    <source>
        <dbReference type="ARBA" id="ARBA00048679"/>
    </source>
</evidence>
<keyword evidence="13" id="KW-1015">Disulfide bond</keyword>
<dbReference type="PROSITE" id="PS50011">
    <property type="entry name" value="PROTEIN_KINASE_DOM"/>
    <property type="match status" value="1"/>
</dbReference>
<dbReference type="GO" id="GO:0005524">
    <property type="term" value="F:ATP binding"/>
    <property type="evidence" value="ECO:0007669"/>
    <property type="project" value="UniProtKB-UniRule"/>
</dbReference>
<keyword evidence="2 18" id="KW-0723">Serine/threonine-protein kinase</keyword>
<keyword evidence="3" id="KW-0245">EGF-like domain</keyword>
<dbReference type="OrthoDB" id="758220at2759"/>
<dbReference type="InterPro" id="IPR017441">
    <property type="entry name" value="Protein_kinase_ATP_BS"/>
</dbReference>
<keyword evidence="7" id="KW-0430">Lectin</keyword>
<dbReference type="EMBL" id="CP097508">
    <property type="protein sequence ID" value="URE12287.1"/>
    <property type="molecule type" value="Genomic_DNA"/>
</dbReference>
<feature type="domain" description="Bulb-type lectin" evidence="22">
    <location>
        <begin position="1"/>
        <end position="103"/>
    </location>
</feature>
<evidence type="ECO:0000256" key="9">
    <source>
        <dbReference type="ARBA" id="ARBA00022777"/>
    </source>
</evidence>
<keyword evidence="24" id="KW-1185">Reference proteome</keyword>
<comment type="catalytic activity">
    <reaction evidence="17 18">
        <text>L-seryl-[protein] + ATP = O-phospho-L-seryl-[protein] + ADP + H(+)</text>
        <dbReference type="Rhea" id="RHEA:17989"/>
        <dbReference type="Rhea" id="RHEA-COMP:9863"/>
        <dbReference type="Rhea" id="RHEA-COMP:11604"/>
        <dbReference type="ChEBI" id="CHEBI:15378"/>
        <dbReference type="ChEBI" id="CHEBI:29999"/>
        <dbReference type="ChEBI" id="CHEBI:30616"/>
        <dbReference type="ChEBI" id="CHEBI:83421"/>
        <dbReference type="ChEBI" id="CHEBI:456216"/>
        <dbReference type="EC" id="2.7.11.1"/>
    </reaction>
</comment>
<dbReference type="PIRSF" id="PIRSF000641">
    <property type="entry name" value="SRK"/>
    <property type="match status" value="1"/>
</dbReference>
<protein>
    <recommendedName>
        <fullName evidence="18">Receptor-like serine/threonine-protein kinase</fullName>
        <ecNumber evidence="18">2.7.11.1</ecNumber>
    </recommendedName>
</protein>
<evidence type="ECO:0000256" key="1">
    <source>
        <dbReference type="ARBA" id="ARBA00004479"/>
    </source>
</evidence>
<organism evidence="23 24">
    <name type="scientific">Musa troglodytarum</name>
    <name type="common">fe'i banana</name>
    <dbReference type="NCBI Taxonomy" id="320322"/>
    <lineage>
        <taxon>Eukaryota</taxon>
        <taxon>Viridiplantae</taxon>
        <taxon>Streptophyta</taxon>
        <taxon>Embryophyta</taxon>
        <taxon>Tracheophyta</taxon>
        <taxon>Spermatophyta</taxon>
        <taxon>Magnoliopsida</taxon>
        <taxon>Liliopsida</taxon>
        <taxon>Zingiberales</taxon>
        <taxon>Musaceae</taxon>
        <taxon>Musa</taxon>
    </lineage>
</organism>
<evidence type="ECO:0000256" key="19">
    <source>
        <dbReference type="PROSITE-ProRule" id="PRU10141"/>
    </source>
</evidence>
<comment type="similarity">
    <text evidence="18">Belongs to the protein kinase superfamily. Ser/Thr protein kinase family.</text>
</comment>
<keyword evidence="14" id="KW-0675">Receptor</keyword>
<dbReference type="FunFam" id="3.30.200.20:FF:000059">
    <property type="entry name" value="S-receptor-like serine/threonine-protein kinase"/>
    <property type="match status" value="1"/>
</dbReference>
<reference evidence="23" key="1">
    <citation type="submission" date="2022-05" db="EMBL/GenBank/DDBJ databases">
        <title>The Musa troglodytarum L. genome provides insights into the mechanism of non-climacteric behaviour and enrichment of carotenoids.</title>
        <authorList>
            <person name="Wang J."/>
        </authorList>
    </citation>
    <scope>NUCLEOTIDE SEQUENCE</scope>
    <source>
        <tissue evidence="23">Leaf</tissue>
    </source>
</reference>
<evidence type="ECO:0000313" key="23">
    <source>
        <dbReference type="EMBL" id="URE12287.1"/>
    </source>
</evidence>
<dbReference type="PROSITE" id="PS00108">
    <property type="entry name" value="PROTEIN_KINASE_ST"/>
    <property type="match status" value="1"/>
</dbReference>
<keyword evidence="12 20" id="KW-0472">Membrane</keyword>
<evidence type="ECO:0000256" key="3">
    <source>
        <dbReference type="ARBA" id="ARBA00022536"/>
    </source>
</evidence>
<dbReference type="EC" id="2.7.11.1" evidence="18"/>
<dbReference type="SMART" id="SM00220">
    <property type="entry name" value="S_TKc"/>
    <property type="match status" value="1"/>
</dbReference>
<evidence type="ECO:0000256" key="20">
    <source>
        <dbReference type="SAM" id="Phobius"/>
    </source>
</evidence>
<dbReference type="InterPro" id="IPR011009">
    <property type="entry name" value="Kinase-like_dom_sf"/>
</dbReference>
<evidence type="ECO:0000256" key="11">
    <source>
        <dbReference type="ARBA" id="ARBA00022989"/>
    </source>
</evidence>
<evidence type="ECO:0000256" key="13">
    <source>
        <dbReference type="ARBA" id="ARBA00023157"/>
    </source>
</evidence>
<keyword evidence="8 18" id="KW-0547">Nucleotide-binding</keyword>
<dbReference type="FunFam" id="1.10.510.10:FF:000237">
    <property type="entry name" value="G-type lectin S-receptor-like serine/threonine-protein kinase"/>
    <property type="match status" value="1"/>
</dbReference>
<evidence type="ECO:0000256" key="14">
    <source>
        <dbReference type="ARBA" id="ARBA00023170"/>
    </source>
</evidence>
<dbReference type="InterPro" id="IPR051343">
    <property type="entry name" value="G-type_lectin_kinases/EP1-like"/>
</dbReference>
<keyword evidence="4 18" id="KW-0808">Transferase</keyword>
<dbReference type="InterPro" id="IPR008271">
    <property type="entry name" value="Ser/Thr_kinase_AS"/>
</dbReference>
<evidence type="ECO:0000256" key="2">
    <source>
        <dbReference type="ARBA" id="ARBA00022527"/>
    </source>
</evidence>
<sequence>MFSPSGRFAFGFYSEGGGFYVGVWLQTSPGNNTVIWTANRDDAPVSEDYMLKLTEQGLLLMQKDKEDRFITNLQVGVSTASMFDSGNFIIYDANFESQWESFSNPTDTIISGQTLQAGHELISSISETSHSSGRFRLKMQLDGNLVSYPVNTTDTAENAYWASVSDGLPFISLNLDNHGSLYLFENESRICNLTSNSHTCNHSSTNTSDLANTSNISMSELIYRATLNVDGVLQVYAHDLESNTSKVLYEIPETNDKCVIKGTCGFNSYCTSMDEKLVCMCFPGFDYIDANRTWIGCQQNLTTGGCALKTDNMVLNMSQLNNITHADDTYTVPLPLGTVEACSDACLTDCNCEAALFKDGNCSKQKFPLKYARRDTSDSSVMLIKVVGTKGPTGSTLIKKELSIKILCAFLAIVTGLVTAFVALGFFLYRHQVRRYKRISRKRELELADEIALRRFTFKELRDATGDFKEVLGKGAFGTVFKGVLPNNDRAVAIKRLEKVIDEGEREFRTEMRVIGRTHHRNLVRLLGFCNEGPHRLLVYEFMSNGSLADLIFQVDRHPSWSERTRITLDIARGIHYLHHECEASIIHCDIKPQNILMDDNWTAKISAFRLAKLLMPSQTRTFTGIRGTRGYLAPEWHKNVPITVKADVYSFGIMLLEIVCCRKNMELEAEVDEIMLLDWVYDCFVTGALENLVPNEVDMTELNRLVKVGLWCIQSEPASRPNMKNVVMMLEGSIDISIPPPPTSSF</sequence>
<dbReference type="InterPro" id="IPR000858">
    <property type="entry name" value="S_locus_glycoprot_dom"/>
</dbReference>
<dbReference type="GO" id="GO:0004674">
    <property type="term" value="F:protein serine/threonine kinase activity"/>
    <property type="evidence" value="ECO:0007669"/>
    <property type="project" value="UniProtKB-KW"/>
</dbReference>
<accession>A0A9E7GGX3</accession>
<dbReference type="GO" id="GO:0030246">
    <property type="term" value="F:carbohydrate binding"/>
    <property type="evidence" value="ECO:0007669"/>
    <property type="project" value="UniProtKB-KW"/>
</dbReference>
<keyword evidence="15" id="KW-0325">Glycoprotein</keyword>
<evidence type="ECO:0000313" key="24">
    <source>
        <dbReference type="Proteomes" id="UP001055439"/>
    </source>
</evidence>
<dbReference type="PANTHER" id="PTHR47976">
    <property type="entry name" value="G-TYPE LECTIN S-RECEPTOR-LIKE SERINE/THREONINE-PROTEIN KINASE SD2-5"/>
    <property type="match status" value="1"/>
</dbReference>
<evidence type="ECO:0000256" key="8">
    <source>
        <dbReference type="ARBA" id="ARBA00022741"/>
    </source>
</evidence>
<comment type="subcellular location">
    <subcellularLocation>
        <location evidence="1">Membrane</location>
        <topology evidence="1">Single-pass type I membrane protein</topology>
    </subcellularLocation>
</comment>
<dbReference type="SMART" id="SM00108">
    <property type="entry name" value="B_lectin"/>
    <property type="match status" value="1"/>
</dbReference>
<dbReference type="Proteomes" id="UP001055439">
    <property type="component" value="Chromosome 6"/>
</dbReference>
<evidence type="ECO:0000256" key="7">
    <source>
        <dbReference type="ARBA" id="ARBA00022734"/>
    </source>
</evidence>
<proteinExistence type="inferred from homology"/>
<dbReference type="PROSITE" id="PS00107">
    <property type="entry name" value="PROTEIN_KINASE_ATP"/>
    <property type="match status" value="1"/>
</dbReference>
<feature type="binding site" evidence="19">
    <location>
        <position position="495"/>
    </location>
    <ligand>
        <name>ATP</name>
        <dbReference type="ChEBI" id="CHEBI:30616"/>
    </ligand>
</feature>
<evidence type="ECO:0000256" key="12">
    <source>
        <dbReference type="ARBA" id="ARBA00023136"/>
    </source>
</evidence>
<dbReference type="PANTHER" id="PTHR47976:SF7">
    <property type="entry name" value="RECEPTOR-LIKE SERINE_THREONINE-PROTEIN KINASE"/>
    <property type="match status" value="1"/>
</dbReference>
<keyword evidence="6" id="KW-0732">Signal</keyword>
<keyword evidence="5 20" id="KW-0812">Transmembrane</keyword>
<dbReference type="GO" id="GO:0016020">
    <property type="term" value="C:membrane"/>
    <property type="evidence" value="ECO:0007669"/>
    <property type="project" value="UniProtKB-SubCell"/>
</dbReference>
<evidence type="ECO:0000256" key="15">
    <source>
        <dbReference type="ARBA" id="ARBA00023180"/>
    </source>
</evidence>
<keyword evidence="11 20" id="KW-1133">Transmembrane helix</keyword>
<gene>
    <name evidence="23" type="ORF">MUK42_04156</name>
</gene>
<dbReference type="SUPFAM" id="SSF56112">
    <property type="entry name" value="Protein kinase-like (PK-like)"/>
    <property type="match status" value="1"/>
</dbReference>
<dbReference type="GO" id="GO:0051707">
    <property type="term" value="P:response to other organism"/>
    <property type="evidence" value="ECO:0007669"/>
    <property type="project" value="UniProtKB-ARBA"/>
</dbReference>
<evidence type="ECO:0000256" key="10">
    <source>
        <dbReference type="ARBA" id="ARBA00022840"/>
    </source>
</evidence>
<dbReference type="Gene3D" id="1.10.510.10">
    <property type="entry name" value="Transferase(Phosphotransferase) domain 1"/>
    <property type="match status" value="1"/>
</dbReference>
<dbReference type="AlphaFoldDB" id="A0A9E7GGX3"/>
<dbReference type="InterPro" id="IPR000719">
    <property type="entry name" value="Prot_kinase_dom"/>
</dbReference>
<dbReference type="GO" id="GO:0048544">
    <property type="term" value="P:recognition of pollen"/>
    <property type="evidence" value="ECO:0007669"/>
    <property type="project" value="InterPro"/>
</dbReference>
<evidence type="ECO:0000256" key="6">
    <source>
        <dbReference type="ARBA" id="ARBA00022729"/>
    </source>
</evidence>
<keyword evidence="10 18" id="KW-0067">ATP-binding</keyword>
<dbReference type="InterPro" id="IPR001480">
    <property type="entry name" value="Bulb-type_lectin_dom"/>
</dbReference>
<keyword evidence="9 18" id="KW-0418">Kinase</keyword>
<dbReference type="Gene3D" id="2.90.10.10">
    <property type="entry name" value="Bulb-type lectin domain"/>
    <property type="match status" value="2"/>
</dbReference>
<dbReference type="Gene3D" id="3.30.200.20">
    <property type="entry name" value="Phosphorylase Kinase, domain 1"/>
    <property type="match status" value="1"/>
</dbReference>
<feature type="transmembrane region" description="Helical" evidence="20">
    <location>
        <begin position="409"/>
        <end position="429"/>
    </location>
</feature>